<feature type="compositionally biased region" description="Basic and acidic residues" evidence="2">
    <location>
        <begin position="158"/>
        <end position="169"/>
    </location>
</feature>
<feature type="region of interest" description="Disordered" evidence="2">
    <location>
        <begin position="744"/>
        <end position="785"/>
    </location>
</feature>
<feature type="region of interest" description="Disordered" evidence="2">
    <location>
        <begin position="445"/>
        <end position="630"/>
    </location>
</feature>
<feature type="compositionally biased region" description="Acidic residues" evidence="2">
    <location>
        <begin position="601"/>
        <end position="611"/>
    </location>
</feature>
<feature type="compositionally biased region" description="Polar residues" evidence="2">
    <location>
        <begin position="493"/>
        <end position="506"/>
    </location>
</feature>
<feature type="compositionally biased region" description="Polar residues" evidence="2">
    <location>
        <begin position="139"/>
        <end position="149"/>
    </location>
</feature>
<feature type="compositionally biased region" description="Basic residues" evidence="2">
    <location>
        <begin position="1099"/>
        <end position="1108"/>
    </location>
</feature>
<feature type="coiled-coil region" evidence="1">
    <location>
        <begin position="663"/>
        <end position="725"/>
    </location>
</feature>
<dbReference type="SUPFAM" id="SSF52113">
    <property type="entry name" value="BRCT domain"/>
    <property type="match status" value="1"/>
</dbReference>
<feature type="compositionally biased region" description="Basic and acidic residues" evidence="2">
    <location>
        <begin position="48"/>
        <end position="59"/>
    </location>
</feature>
<feature type="region of interest" description="Disordered" evidence="2">
    <location>
        <begin position="1094"/>
        <end position="1183"/>
    </location>
</feature>
<feature type="compositionally biased region" description="Basic and acidic residues" evidence="2">
    <location>
        <begin position="934"/>
        <end position="953"/>
    </location>
</feature>
<keyword evidence="1" id="KW-0175">Coiled coil</keyword>
<evidence type="ECO:0008006" key="5">
    <source>
        <dbReference type="Google" id="ProtNLM"/>
    </source>
</evidence>
<name>A0ABD3SCW1_9STRA</name>
<proteinExistence type="predicted"/>
<dbReference type="EMBL" id="JALLPB020000070">
    <property type="protein sequence ID" value="KAL3822297.1"/>
    <property type="molecule type" value="Genomic_DNA"/>
</dbReference>
<feature type="non-terminal residue" evidence="3">
    <location>
        <position position="1"/>
    </location>
</feature>
<gene>
    <name evidence="3" type="ORF">ACHAXA_005930</name>
</gene>
<accession>A0ABD3SCW1</accession>
<keyword evidence="4" id="KW-1185">Reference proteome</keyword>
<comment type="caution">
    <text evidence="3">The sequence shown here is derived from an EMBL/GenBank/DDBJ whole genome shotgun (WGS) entry which is preliminary data.</text>
</comment>
<sequence>DVVDDLEERGMMPSPVIEEAVATTRTTPPAADSYHAMDTMPSGLTEPEYDHPVMNEKGRGVYRSDSTPEKPTASSSPPTEQLETLPDGGSSVDMKQVDDSASSYHRHPTAGGDPSPINQELTENDKEEVRSVSIALTGECSTPLKTTQMDSDDSELENEPKEVEQRPREMSPAAKTYALDAVQTDEVSTSNIQLEEALINKSGASIGCDSEDDSQNHFEGTNGGDTVVPSGSEGWSVYDCETQMLPTAPSQAIPPAASSSVDDPSKGQNPAMKAHISGPEASVVEKDVWMPKYQNEQTYAKQPNGNDGFVIEEREVVCNDEDISPPPGIMKQTPENGSLLHISYPMDHSYGGVDSSPSPKVKTTCNDDCVDENVEKVGDVRDEATTQLSQDLLLASPSPPKSNDGCGFRNKALDDPTQMIHFALSNDDHATTVAIEEEYVNNMNVMKSTSPSRRDNSGGGKAAWMTSARRKDDKTSNYISSPRLQIPSFKPIQKSSMDSTVSNESFNGGEVDDGSEDTSLPGIDHSNDGYDSIEDTQDESEMNKRTSAFKRLSRGTLTSAHNDSNLKWTNESKPKARSTDGAVIKPKVLRYERKDSSSEAEFSDSEDDSSDDQGPQISRRFVDQPNDVDDTNAVVDHQQSQTDQRIREQLREINDILPIAREIQNNVSRNRQLSDEIAQLKKSYQASVKKLNQEKNKLLTQLKFAEDLVKQKDEIIKEKNILLDKQFVVIAQMKGALGVGLKTSTATAKETPPALKKRTPPTVTATKRKKRTGSESDSGDESDDKVLISALKNKPSSSGKTMLGTSFSSSTAKKVETGLVHSAEVCGDRDSDETPLMANRSKGTKSRNESVRRNKSSSNMSNVDIWKRLQKLGWKYVCGPEPHNKVYVPKDGATHAGTQLGIHFFDCFNDVIAAATARGDLDESLSETTVTDLKNSKADQHMEDSNHRRHGDPRCDRARGNILTLASARTIIGILSNFMRAGDHDRFVGSLFQPLWNCLKDQGGDVTNIAWRHERYRDKLSIRNWCYVPPSSKGVQEGQLGTDYYLTEEQVVLCVLKEISLLKELSSLCSDHADSFDAILPVLERAVDENLEYRDAKHGKSSTVRSRRATSTYQVSPVTPPFQPELKSDSKAKTPKKKSQLDSLSKREITHGSKKGPSAAKRQRVEKFEEDTPSPSFHSSQTQAVVPTSLLSFSRRIAGGPIGPLSGYSGEIVDHNSLNLSTARAKVFFLADYTSWRKPKYILANSLGTPLLHYQWLADLEQKFLDHGAAKPFDSELYTRHRLPLGLDLSRGFFTLQRASAARSWDPPGRIKGEGETIFHGMTIALAVDGKDQIAWKTILTACGAVVLSDIPKGDKVKIDCCLAASTELPPHVVSVPGYVSKLTQHIDNKVPLLDLAWAHQSIIQRKRLPFGDVRYMISFDRTSMSNPCVLYSIKEAGVRYEVGDLVQFSRGVKATSFGRIIGIIWENKGNSFKLEIQVLESHGGNELVDCPSSAKIVVGEKNLQGNIVLLCCKDFYKLGYHPKKSSLSNLFNCVVSESQM</sequence>
<feature type="compositionally biased region" description="Polar residues" evidence="2">
    <location>
        <begin position="72"/>
        <end position="82"/>
    </location>
</feature>
<feature type="compositionally biased region" description="Polar residues" evidence="2">
    <location>
        <begin position="1173"/>
        <end position="1183"/>
    </location>
</feature>
<dbReference type="InterPro" id="IPR036420">
    <property type="entry name" value="BRCT_dom_sf"/>
</dbReference>
<feature type="region of interest" description="Disordered" evidence="2">
    <location>
        <begin position="928"/>
        <end position="953"/>
    </location>
</feature>
<evidence type="ECO:0000256" key="1">
    <source>
        <dbReference type="SAM" id="Coils"/>
    </source>
</evidence>
<feature type="compositionally biased region" description="Low complexity" evidence="2">
    <location>
        <begin position="20"/>
        <end position="31"/>
    </location>
</feature>
<feature type="compositionally biased region" description="Acidic residues" evidence="2">
    <location>
        <begin position="531"/>
        <end position="540"/>
    </location>
</feature>
<feature type="compositionally biased region" description="Polar residues" evidence="2">
    <location>
        <begin position="555"/>
        <end position="569"/>
    </location>
</feature>
<dbReference type="Proteomes" id="UP001530377">
    <property type="component" value="Unassembled WGS sequence"/>
</dbReference>
<feature type="region of interest" description="Disordered" evidence="2">
    <location>
        <begin position="248"/>
        <end position="279"/>
    </location>
</feature>
<protein>
    <recommendedName>
        <fullName evidence="5">BRCT domain-containing protein</fullName>
    </recommendedName>
</protein>
<feature type="region of interest" description="Disordered" evidence="2">
    <location>
        <begin position="205"/>
        <end position="234"/>
    </location>
</feature>
<evidence type="ECO:0000256" key="2">
    <source>
        <dbReference type="SAM" id="MobiDB-lite"/>
    </source>
</evidence>
<organism evidence="3 4">
    <name type="scientific">Cyclostephanos tholiformis</name>
    <dbReference type="NCBI Taxonomy" id="382380"/>
    <lineage>
        <taxon>Eukaryota</taxon>
        <taxon>Sar</taxon>
        <taxon>Stramenopiles</taxon>
        <taxon>Ochrophyta</taxon>
        <taxon>Bacillariophyta</taxon>
        <taxon>Coscinodiscophyceae</taxon>
        <taxon>Thalassiosirophycidae</taxon>
        <taxon>Stephanodiscales</taxon>
        <taxon>Stephanodiscaceae</taxon>
        <taxon>Cyclostephanos</taxon>
    </lineage>
</organism>
<evidence type="ECO:0000313" key="3">
    <source>
        <dbReference type="EMBL" id="KAL3822297.1"/>
    </source>
</evidence>
<feature type="compositionally biased region" description="Low complexity" evidence="2">
    <location>
        <begin position="248"/>
        <end position="262"/>
    </location>
</feature>
<reference evidence="3 4" key="1">
    <citation type="submission" date="2024-10" db="EMBL/GenBank/DDBJ databases">
        <title>Updated reference genomes for cyclostephanoid diatoms.</title>
        <authorList>
            <person name="Roberts W.R."/>
            <person name="Alverson A.J."/>
        </authorList>
    </citation>
    <scope>NUCLEOTIDE SEQUENCE [LARGE SCALE GENOMIC DNA]</scope>
    <source>
        <strain evidence="3 4">AJA228-03</strain>
    </source>
</reference>
<feature type="region of interest" description="Disordered" evidence="2">
    <location>
        <begin position="826"/>
        <end position="862"/>
    </location>
</feature>
<evidence type="ECO:0000313" key="4">
    <source>
        <dbReference type="Proteomes" id="UP001530377"/>
    </source>
</evidence>
<dbReference type="Gene3D" id="3.40.50.10190">
    <property type="entry name" value="BRCT domain"/>
    <property type="match status" value="1"/>
</dbReference>
<feature type="region of interest" description="Disordered" evidence="2">
    <location>
        <begin position="391"/>
        <end position="411"/>
    </location>
</feature>
<feature type="region of interest" description="Disordered" evidence="2">
    <location>
        <begin position="1"/>
        <end position="172"/>
    </location>
</feature>